<proteinExistence type="predicted"/>
<dbReference type="RefSeq" id="WP_280832444.1">
    <property type="nucleotide sequence ID" value="NZ_JARXVE010000003.1"/>
</dbReference>
<protein>
    <recommendedName>
        <fullName evidence="4">HTTM domain-containing protein</fullName>
    </recommendedName>
</protein>
<keyword evidence="1" id="KW-0472">Membrane</keyword>
<keyword evidence="1" id="KW-0812">Transmembrane</keyword>
<feature type="transmembrane region" description="Helical" evidence="1">
    <location>
        <begin position="53"/>
        <end position="77"/>
    </location>
</feature>
<feature type="transmembrane region" description="Helical" evidence="1">
    <location>
        <begin position="122"/>
        <end position="139"/>
    </location>
</feature>
<keyword evidence="3" id="KW-1185">Reference proteome</keyword>
<evidence type="ECO:0008006" key="4">
    <source>
        <dbReference type="Google" id="ProtNLM"/>
    </source>
</evidence>
<comment type="caution">
    <text evidence="2">The sequence shown here is derived from an EMBL/GenBank/DDBJ whole genome shotgun (WGS) entry which is preliminary data.</text>
</comment>
<accession>A0ABT6L0V7</accession>
<dbReference type="EMBL" id="JARXVE010000003">
    <property type="protein sequence ID" value="MDH6195827.1"/>
    <property type="molecule type" value="Genomic_DNA"/>
</dbReference>
<sequence length="493" mass="53074">MRWRSNIRSDETTGARQQLGWFTTLFAMGLVFHYSDSQPLAVIPALLAGLPALIFPGSVAAAGLVLTAGATMAVLNLPAASNHLVLSLLVALGLGTAAVWAVATRDRPGVPAGFVARWLDAARSPIGLVLLVVYLFTIFDKLNTAYFTPATSCGSELFGQLIWLNGINGVAPSPVVGQFVAIAAVVIEAAILGLLAVPRLRYWGVLLGVAFHSILALASFYDFAAVVFAVYVLLIPTEVFASLTARTSAVRRLALAGFAAHVLLSVASNFADSPTSPVGLQWHTLLVITWFVAVGPLMFVLLRGYRAAQAAGVESPRWRLRPVVLLLVPLLALANGLTPYLGLKTVANYSMFSNLHTEEGSTNHLLPGVTSLQLADYQRDTVTVVGLGFPDQIRLNTAYRALGGMTYLQRQARWISEGPPVRIPWLELRRTVLLWRDAGINGVRIAYLRDGVPHVVPDATADPVLAAPLPWWQRHLLAFRAVDSGLGPDACRW</sequence>
<evidence type="ECO:0000313" key="2">
    <source>
        <dbReference type="EMBL" id="MDH6195827.1"/>
    </source>
</evidence>
<feature type="transmembrane region" description="Helical" evidence="1">
    <location>
        <begin position="252"/>
        <end position="270"/>
    </location>
</feature>
<feature type="transmembrane region" description="Helical" evidence="1">
    <location>
        <begin position="84"/>
        <end position="102"/>
    </location>
</feature>
<gene>
    <name evidence="2" type="ORF">M2272_002467</name>
</gene>
<name>A0ABT6L0V7_9MYCO</name>
<feature type="transmembrane region" description="Helical" evidence="1">
    <location>
        <begin position="323"/>
        <end position="343"/>
    </location>
</feature>
<organism evidence="2 3">
    <name type="scientific">Mycolicibacterium frederiksbergense</name>
    <dbReference type="NCBI Taxonomy" id="117567"/>
    <lineage>
        <taxon>Bacteria</taxon>
        <taxon>Bacillati</taxon>
        <taxon>Actinomycetota</taxon>
        <taxon>Actinomycetes</taxon>
        <taxon>Mycobacteriales</taxon>
        <taxon>Mycobacteriaceae</taxon>
        <taxon>Mycolicibacterium</taxon>
    </lineage>
</organism>
<keyword evidence="1" id="KW-1133">Transmembrane helix</keyword>
<feature type="transmembrane region" description="Helical" evidence="1">
    <location>
        <begin position="21"/>
        <end position="47"/>
    </location>
</feature>
<dbReference type="Proteomes" id="UP001160130">
    <property type="component" value="Unassembled WGS sequence"/>
</dbReference>
<evidence type="ECO:0000313" key="3">
    <source>
        <dbReference type="Proteomes" id="UP001160130"/>
    </source>
</evidence>
<reference evidence="2 3" key="1">
    <citation type="submission" date="2023-04" db="EMBL/GenBank/DDBJ databases">
        <title>Forest soil microbial communities from Buena Vista Peninsula, Colon Province, Panama.</title>
        <authorList>
            <person name="Bouskill N."/>
        </authorList>
    </citation>
    <scope>NUCLEOTIDE SEQUENCE [LARGE SCALE GENOMIC DNA]</scope>
    <source>
        <strain evidence="2 3">AC80</strain>
    </source>
</reference>
<evidence type="ECO:0000256" key="1">
    <source>
        <dbReference type="SAM" id="Phobius"/>
    </source>
</evidence>
<feature type="transmembrane region" description="Helical" evidence="1">
    <location>
        <begin position="175"/>
        <end position="195"/>
    </location>
</feature>
<feature type="transmembrane region" description="Helical" evidence="1">
    <location>
        <begin position="282"/>
        <end position="302"/>
    </location>
</feature>